<gene>
    <name evidence="1" type="ORF">AUM46_04225</name>
</gene>
<dbReference type="Proteomes" id="UP000244731">
    <property type="component" value="Unassembled WGS sequence"/>
</dbReference>
<reference evidence="1 2" key="1">
    <citation type="submission" date="2016-12" db="EMBL/GenBank/DDBJ databases">
        <title>Analysis of the Molecular Diversity Among Cronobacter Species Isolated from Filth Flies Using a Pan Genomic DNA Microarray.</title>
        <authorList>
            <person name="Pava-Ripoll M."/>
            <person name="Tall B."/>
            <person name="Farber J."/>
            <person name="Fanning S."/>
            <person name="Lehner A."/>
            <person name="Stephan R."/>
            <person name="Pagotto F."/>
            <person name="Iverson C."/>
            <person name="Ziobro G."/>
            <person name="Miller A."/>
            <person name="Pearson R."/>
            <person name="Yan Q."/>
            <person name="Kim M."/>
            <person name="Jeong S."/>
            <person name="Park J."/>
            <person name="Jun S."/>
            <person name="Choi H."/>
            <person name="Chung T."/>
            <person name="Yoo Y."/>
            <person name="Park E."/>
            <person name="Hwang S."/>
            <person name="Lee B."/>
            <person name="Sathyamoorthy V."/>
            <person name="Carter L."/>
            <person name="Mammel M."/>
            <person name="Jackson S."/>
            <person name="Kothary M."/>
            <person name="Patel I."/>
            <person name="Grim C."/>
            <person name="Gopinath G."/>
            <person name="Gangiredla J."/>
            <person name="Chase H."/>
        </authorList>
    </citation>
    <scope>NUCLEOTIDE SEQUENCE [LARGE SCALE GENOMIC DNA]</scope>
    <source>
        <strain evidence="1 2">MOD1-Md25g</strain>
    </source>
</reference>
<sequence>MTWLYDILLKLSMFAAERLYKEKVEQVDVWLRSGRQVCLMTRDSADQLRRVSENLRDAWTPQQVDELKAAIKKIREEEANG</sequence>
<evidence type="ECO:0000313" key="2">
    <source>
        <dbReference type="Proteomes" id="UP000244731"/>
    </source>
</evidence>
<comment type="caution">
    <text evidence="1">The sequence shown here is derived from an EMBL/GenBank/DDBJ whole genome shotgun (WGS) entry which is preliminary data.</text>
</comment>
<name>A0ABX5K6E3_9ENTR</name>
<accession>A0ABX5K6E3</accession>
<proteinExistence type="predicted"/>
<organism evidence="1 2">
    <name type="scientific">Cronobacter malonaticus</name>
    <dbReference type="NCBI Taxonomy" id="413503"/>
    <lineage>
        <taxon>Bacteria</taxon>
        <taxon>Pseudomonadati</taxon>
        <taxon>Pseudomonadota</taxon>
        <taxon>Gammaproteobacteria</taxon>
        <taxon>Enterobacterales</taxon>
        <taxon>Enterobacteriaceae</taxon>
        <taxon>Cronobacter</taxon>
    </lineage>
</organism>
<keyword evidence="2" id="KW-1185">Reference proteome</keyword>
<protein>
    <submittedName>
        <fullName evidence="1">Uncharacterized protein</fullName>
    </submittedName>
</protein>
<evidence type="ECO:0000313" key="1">
    <source>
        <dbReference type="EMBL" id="PUX09629.1"/>
    </source>
</evidence>
<dbReference type="EMBL" id="MSAC01000010">
    <property type="protein sequence ID" value="PUX09629.1"/>
    <property type="molecule type" value="Genomic_DNA"/>
</dbReference>